<evidence type="ECO:0000313" key="2">
    <source>
        <dbReference type="EMBL" id="RCV14020.1"/>
    </source>
</evidence>
<accession>A0A368Q9T0</accession>
<dbReference type="Pfam" id="PF24758">
    <property type="entry name" value="LRR_At5g56370"/>
    <property type="match status" value="1"/>
</dbReference>
<dbReference type="AlphaFoldDB" id="A0A368Q9T0"/>
<dbReference type="PANTHER" id="PTHR34709:SF44">
    <property type="entry name" value="FBD DOMAIN-CONTAINING PROTEIN"/>
    <property type="match status" value="1"/>
</dbReference>
<dbReference type="EMBL" id="CM003529">
    <property type="protein sequence ID" value="RCV14020.1"/>
    <property type="molecule type" value="Genomic_DNA"/>
</dbReference>
<dbReference type="InterPro" id="IPR055312">
    <property type="entry name" value="FBL15-like"/>
</dbReference>
<reference evidence="2" key="2">
    <citation type="submission" date="2015-07" db="EMBL/GenBank/DDBJ databases">
        <authorList>
            <person name="Noorani M."/>
        </authorList>
    </citation>
    <scope>NUCLEOTIDE SEQUENCE</scope>
    <source>
        <strain evidence="2">Yugu1</strain>
    </source>
</reference>
<dbReference type="SUPFAM" id="SSF81383">
    <property type="entry name" value="F-box domain"/>
    <property type="match status" value="1"/>
</dbReference>
<sequence>MVVETRSRRRHRLSAGGDVGGVDHISGLHDDVLIQILRRLRCTAAAASTSALSRRWRERGLWRHLPEQSFRGVAHGALESALAQVALPKLSLLDIEITDRLPAESAASLLRAAARLDPVELSLVIAWVVRSDESVPIELPSFARATSITLRLHNLPLSAPAQGVEFPVLERLSITSGSFDTGALISRCPRLRVLELIYCWGIETITVHSATIDELLVISGQLRGVDIMAPMLRKFTLHSDVSVDFNISLLAPMMENLSLKCWSHGQRFVPAVTEAVGIDGLWRLVRLELGTEGSGFILGLDIGRSYSVLLVRNLQEMFPLPKISALELCLDTRGHVYGGVVLHLLRIWNGIRRLKLVIDRDMLKEVCPPDCLCDQPENWRSQNISLMGLEVVEIKNFKGRSHEVDFLKLLFRCAPLTKVTVELASKVEPNSRGCKNAYKLFMKNPAVECHVNLKRGNKVIYESVSRCRRRSATTSSSILSCESSRIGRM</sequence>
<reference evidence="2" key="1">
    <citation type="journal article" date="2012" name="Nat. Biotechnol.">
        <title>Reference genome sequence of the model plant Setaria.</title>
        <authorList>
            <person name="Bennetzen J.L."/>
            <person name="Schmutz J."/>
            <person name="Wang H."/>
            <person name="Percifield R."/>
            <person name="Hawkins J."/>
            <person name="Pontaroli A.C."/>
            <person name="Estep M."/>
            <person name="Feng L."/>
            <person name="Vaughn J.N."/>
            <person name="Grimwood J."/>
            <person name="Jenkins J."/>
            <person name="Barry K."/>
            <person name="Lindquist E."/>
            <person name="Hellsten U."/>
            <person name="Deshpande S."/>
            <person name="Wang X."/>
            <person name="Wu X."/>
            <person name="Mitros T."/>
            <person name="Triplett J."/>
            <person name="Yang X."/>
            <person name="Ye C.Y."/>
            <person name="Mauro-Herrera M."/>
            <person name="Wang L."/>
            <person name="Li P."/>
            <person name="Sharma M."/>
            <person name="Sharma R."/>
            <person name="Ronald P.C."/>
            <person name="Panaud O."/>
            <person name="Kellogg E.A."/>
            <person name="Brutnell T.P."/>
            <person name="Doust A.N."/>
            <person name="Tuskan G.A."/>
            <person name="Rokhsar D."/>
            <person name="Devos K.M."/>
        </authorList>
    </citation>
    <scope>NUCLEOTIDE SEQUENCE [LARGE SCALE GENOMIC DNA]</scope>
    <source>
        <strain evidence="2">Yugu1</strain>
    </source>
</reference>
<organism evidence="2">
    <name type="scientific">Setaria italica</name>
    <name type="common">Foxtail millet</name>
    <name type="synonym">Panicum italicum</name>
    <dbReference type="NCBI Taxonomy" id="4555"/>
    <lineage>
        <taxon>Eukaryota</taxon>
        <taxon>Viridiplantae</taxon>
        <taxon>Streptophyta</taxon>
        <taxon>Embryophyta</taxon>
        <taxon>Tracheophyta</taxon>
        <taxon>Spermatophyta</taxon>
        <taxon>Magnoliopsida</taxon>
        <taxon>Liliopsida</taxon>
        <taxon>Poales</taxon>
        <taxon>Poaceae</taxon>
        <taxon>PACMAD clade</taxon>
        <taxon>Panicoideae</taxon>
        <taxon>Panicodae</taxon>
        <taxon>Paniceae</taxon>
        <taxon>Cenchrinae</taxon>
        <taxon>Setaria</taxon>
    </lineage>
</organism>
<dbReference type="InterPro" id="IPR055411">
    <property type="entry name" value="LRR_FXL15/At3g58940/PEG3-like"/>
</dbReference>
<proteinExistence type="predicted"/>
<evidence type="ECO:0000259" key="1">
    <source>
        <dbReference type="Pfam" id="PF24758"/>
    </source>
</evidence>
<feature type="domain" description="F-box/LRR-repeat protein 15/At3g58940/PEG3-like LRR" evidence="1">
    <location>
        <begin position="109"/>
        <end position="242"/>
    </location>
</feature>
<name>A0A368Q9T0_SETIT</name>
<gene>
    <name evidence="2" type="ORF">SETIT_2G393700v2</name>
</gene>
<dbReference type="InterPro" id="IPR036047">
    <property type="entry name" value="F-box-like_dom_sf"/>
</dbReference>
<dbReference type="OrthoDB" id="671901at2759"/>
<protein>
    <recommendedName>
        <fullName evidence="1">F-box/LRR-repeat protein 15/At3g58940/PEG3-like LRR domain-containing protein</fullName>
    </recommendedName>
</protein>
<dbReference type="KEGG" id="sita:101786674"/>
<dbReference type="PANTHER" id="PTHR34709">
    <property type="entry name" value="OS10G0396666 PROTEIN"/>
    <property type="match status" value="1"/>
</dbReference>